<reference evidence="1 2" key="1">
    <citation type="submission" date="2015-03" db="EMBL/GenBank/DDBJ databases">
        <authorList>
            <consortium name="Pathogen Informatics"/>
        </authorList>
    </citation>
    <scope>NUCLEOTIDE SEQUENCE [LARGE SCALE GENOMIC DNA]</scope>
    <source>
        <strain evidence="1 2">Bir 185</strain>
    </source>
</reference>
<dbReference type="AlphaFoldDB" id="A0A654ZCA0"/>
<organism evidence="1 2">
    <name type="scientific">Mycobacterium tuberculosis</name>
    <dbReference type="NCBI Taxonomy" id="1773"/>
    <lineage>
        <taxon>Bacteria</taxon>
        <taxon>Bacillati</taxon>
        <taxon>Actinomycetota</taxon>
        <taxon>Actinomycetes</taxon>
        <taxon>Mycobacteriales</taxon>
        <taxon>Mycobacteriaceae</taxon>
        <taxon>Mycobacterium</taxon>
        <taxon>Mycobacterium tuberculosis complex</taxon>
    </lineage>
</organism>
<sequence>MQLAHAADDGLAGLGIQVHLEGRILFGELLDRQTQLLLVALGLRLDGHLDHRVGEGHRLQHDLLVRVAQGVTGGGVLETDHRVDVTGTSPIDRVLLVGVHLEQLAQPFFLALGGIDDLATRLDGARVHPDVGELAEERVSSDLERQGRKGLVGGRLAHHLLVLLGGRVPDRRRNVQRRRQVVDDGIQHRLHALVLERAAAQHRVDLAGDCQLADRALDLVDGELLTAQVLLQQVLVGLGDHLEQLGPVLLSLLGQVGRYFHGVVGFAEFRLAAPHLGVHLHQVDDAFEVGLRTDGKLNGHGVGPKPLPHRANREVEVRTDLVHLVDEADSGDIVFVGLPPHLFGLRFDTLFAVENRDRAVEHAQIALHLDGEIHMPWRVDDIELVVFPERGRGRRGDGDAALLFLFHPVHGGCAVVHLTNLVVDTGVVQDALGGCGLAGIDVRHDAEVADPTQVGQHVLLCHRSLPTLSVAS</sequence>
<evidence type="ECO:0000313" key="2">
    <source>
        <dbReference type="Proteomes" id="UP000050164"/>
    </source>
</evidence>
<evidence type="ECO:0000313" key="1">
    <source>
        <dbReference type="EMBL" id="CKR74448.1"/>
    </source>
</evidence>
<protein>
    <submittedName>
        <fullName evidence="1">Uncharacterized protein</fullName>
    </submittedName>
</protein>
<dbReference type="EMBL" id="CNFT01000466">
    <property type="protein sequence ID" value="CKR74448.1"/>
    <property type="molecule type" value="Genomic_DNA"/>
</dbReference>
<dbReference type="Proteomes" id="UP000050164">
    <property type="component" value="Unassembled WGS sequence"/>
</dbReference>
<gene>
    <name evidence="1" type="ORF">ERS027659_02110</name>
</gene>
<accession>A0A654ZCA0</accession>
<proteinExistence type="predicted"/>
<name>A0A654ZCA0_MYCTX</name>
<dbReference type="AntiFam" id="ANF00072">
    <property type="entry name" value="Shadow ORF (opposite TypA)"/>
</dbReference>